<dbReference type="AlphaFoldDB" id="A0A919X687"/>
<accession>A0A919X687</accession>
<organism evidence="2 3">
    <name type="scientific">Ornithinibacillus bavariensis</name>
    <dbReference type="NCBI Taxonomy" id="545502"/>
    <lineage>
        <taxon>Bacteria</taxon>
        <taxon>Bacillati</taxon>
        <taxon>Bacillota</taxon>
        <taxon>Bacilli</taxon>
        <taxon>Bacillales</taxon>
        <taxon>Bacillaceae</taxon>
        <taxon>Ornithinibacillus</taxon>
    </lineage>
</organism>
<sequence length="53" mass="5842">MRTANNVFSYILKNLKEGTLMKLALLLGVIVVFLTSIFTAGYEAKPGVPKKNQ</sequence>
<keyword evidence="1" id="KW-0812">Transmembrane</keyword>
<keyword evidence="3" id="KW-1185">Reference proteome</keyword>
<reference evidence="2" key="1">
    <citation type="submission" date="2021-03" db="EMBL/GenBank/DDBJ databases">
        <title>Antimicrobial resistance genes in bacteria isolated from Japanese honey, and their potential for conferring macrolide and lincosamide resistance in the American foulbrood pathogen Paenibacillus larvae.</title>
        <authorList>
            <person name="Okamoto M."/>
            <person name="Kumagai M."/>
            <person name="Kanamori H."/>
            <person name="Takamatsu D."/>
        </authorList>
    </citation>
    <scope>NUCLEOTIDE SEQUENCE</scope>
    <source>
        <strain evidence="2">J43TS3</strain>
    </source>
</reference>
<feature type="transmembrane region" description="Helical" evidence="1">
    <location>
        <begin position="20"/>
        <end position="42"/>
    </location>
</feature>
<evidence type="ECO:0000313" key="2">
    <source>
        <dbReference type="EMBL" id="GIO25628.1"/>
    </source>
</evidence>
<protein>
    <submittedName>
        <fullName evidence="2">Uncharacterized protein</fullName>
    </submittedName>
</protein>
<gene>
    <name evidence="2" type="ORF">J43TS3_02390</name>
</gene>
<comment type="caution">
    <text evidence="2">The sequence shown here is derived from an EMBL/GenBank/DDBJ whole genome shotgun (WGS) entry which is preliminary data.</text>
</comment>
<keyword evidence="1" id="KW-1133">Transmembrane helix</keyword>
<proteinExistence type="predicted"/>
<dbReference type="Proteomes" id="UP000676917">
    <property type="component" value="Unassembled WGS sequence"/>
</dbReference>
<keyword evidence="1" id="KW-0472">Membrane</keyword>
<dbReference type="EMBL" id="BORP01000001">
    <property type="protein sequence ID" value="GIO25628.1"/>
    <property type="molecule type" value="Genomic_DNA"/>
</dbReference>
<name>A0A919X687_9BACI</name>
<evidence type="ECO:0000313" key="3">
    <source>
        <dbReference type="Proteomes" id="UP000676917"/>
    </source>
</evidence>
<evidence type="ECO:0000256" key="1">
    <source>
        <dbReference type="SAM" id="Phobius"/>
    </source>
</evidence>